<feature type="region of interest" description="Disordered" evidence="1">
    <location>
        <begin position="59"/>
        <end position="85"/>
    </location>
</feature>
<name>A0A9N9SPE2_DIABA</name>
<feature type="transmembrane region" description="Helical" evidence="2">
    <location>
        <begin position="6"/>
        <end position="24"/>
    </location>
</feature>
<dbReference type="Proteomes" id="UP001153709">
    <property type="component" value="Chromosome 2"/>
</dbReference>
<proteinExistence type="predicted"/>
<keyword evidence="4" id="KW-1185">Reference proteome</keyword>
<keyword evidence="2" id="KW-0812">Transmembrane</keyword>
<organism evidence="3 4">
    <name type="scientific">Diabrotica balteata</name>
    <name type="common">Banded cucumber beetle</name>
    <dbReference type="NCBI Taxonomy" id="107213"/>
    <lineage>
        <taxon>Eukaryota</taxon>
        <taxon>Metazoa</taxon>
        <taxon>Ecdysozoa</taxon>
        <taxon>Arthropoda</taxon>
        <taxon>Hexapoda</taxon>
        <taxon>Insecta</taxon>
        <taxon>Pterygota</taxon>
        <taxon>Neoptera</taxon>
        <taxon>Endopterygota</taxon>
        <taxon>Coleoptera</taxon>
        <taxon>Polyphaga</taxon>
        <taxon>Cucujiformia</taxon>
        <taxon>Chrysomeloidea</taxon>
        <taxon>Chrysomelidae</taxon>
        <taxon>Galerucinae</taxon>
        <taxon>Diabroticina</taxon>
        <taxon>Diabroticites</taxon>
        <taxon>Diabrotica</taxon>
    </lineage>
</organism>
<evidence type="ECO:0000256" key="1">
    <source>
        <dbReference type="SAM" id="MobiDB-lite"/>
    </source>
</evidence>
<evidence type="ECO:0000256" key="2">
    <source>
        <dbReference type="SAM" id="Phobius"/>
    </source>
</evidence>
<keyword evidence="2" id="KW-1133">Transmembrane helix</keyword>
<protein>
    <submittedName>
        <fullName evidence="3">Uncharacterized protein</fullName>
    </submittedName>
</protein>
<sequence>MCKCTRFVSSYCCVIYLLSVRWYIEIAMNKKTIQNNERSLGVPFLEDIEADIAALPPEVDDQSDKDGIAADDIGRSDVTDVPGTVECGGPGDYESEYLSRIEVSFTPSG</sequence>
<gene>
    <name evidence="3" type="ORF">DIABBA_LOCUS2998</name>
</gene>
<reference evidence="3" key="1">
    <citation type="submission" date="2022-01" db="EMBL/GenBank/DDBJ databases">
        <authorList>
            <person name="King R."/>
        </authorList>
    </citation>
    <scope>NUCLEOTIDE SEQUENCE</scope>
</reference>
<dbReference type="EMBL" id="OU898277">
    <property type="protein sequence ID" value="CAG9829145.1"/>
    <property type="molecule type" value="Genomic_DNA"/>
</dbReference>
<evidence type="ECO:0000313" key="4">
    <source>
        <dbReference type="Proteomes" id="UP001153709"/>
    </source>
</evidence>
<keyword evidence="2" id="KW-0472">Membrane</keyword>
<accession>A0A9N9SPE2</accession>
<dbReference type="OrthoDB" id="6779180at2759"/>
<dbReference type="AlphaFoldDB" id="A0A9N9SPE2"/>
<evidence type="ECO:0000313" key="3">
    <source>
        <dbReference type="EMBL" id="CAG9829145.1"/>
    </source>
</evidence>
<feature type="compositionally biased region" description="Basic and acidic residues" evidence="1">
    <location>
        <begin position="62"/>
        <end position="78"/>
    </location>
</feature>